<name>A0AAW6U9Z2_9BACT</name>
<accession>A0AAW6U9Z2</accession>
<feature type="domain" description="RepB plasmid partition" evidence="2">
    <location>
        <begin position="13"/>
        <end position="75"/>
    </location>
</feature>
<keyword evidence="4" id="KW-1185">Reference proteome</keyword>
<comment type="caution">
    <text evidence="3">The sequence shown here is derived from an EMBL/GenBank/DDBJ whole genome shotgun (WGS) entry which is preliminary data.</text>
</comment>
<dbReference type="AlphaFoldDB" id="A0AAW6U9Z2"/>
<reference evidence="3" key="1">
    <citation type="submission" date="2023-05" db="EMBL/GenBank/DDBJ databases">
        <title>Anaerotaeda fermentans gen. nov., sp. nov., a novel anaerobic planctomycete of the new family within the order Sedimentisphaerales isolated from Taman Peninsula, Russia.</title>
        <authorList>
            <person name="Khomyakova M.A."/>
            <person name="Merkel A.Y."/>
            <person name="Slobodkin A.I."/>
        </authorList>
    </citation>
    <scope>NUCLEOTIDE SEQUENCE</scope>
    <source>
        <strain evidence="3">M17dextr</strain>
    </source>
</reference>
<dbReference type="Pfam" id="PF07506">
    <property type="entry name" value="RepB"/>
    <property type="match status" value="1"/>
</dbReference>
<feature type="non-terminal residue" evidence="3">
    <location>
        <position position="1"/>
    </location>
</feature>
<dbReference type="RefSeq" id="WP_349247308.1">
    <property type="nucleotide sequence ID" value="NZ_JASCXX010000094.1"/>
</dbReference>
<evidence type="ECO:0000313" key="4">
    <source>
        <dbReference type="Proteomes" id="UP001431776"/>
    </source>
</evidence>
<evidence type="ECO:0000313" key="3">
    <source>
        <dbReference type="EMBL" id="MDI6451903.1"/>
    </source>
</evidence>
<feature type="coiled-coil region" evidence="1">
    <location>
        <begin position="9"/>
        <end position="36"/>
    </location>
</feature>
<dbReference type="EMBL" id="JASCXX010000094">
    <property type="protein sequence ID" value="MDI6451903.1"/>
    <property type="molecule type" value="Genomic_DNA"/>
</dbReference>
<evidence type="ECO:0000259" key="2">
    <source>
        <dbReference type="Pfam" id="PF07506"/>
    </source>
</evidence>
<gene>
    <name evidence="3" type="ORF">QJ522_22785</name>
</gene>
<proteinExistence type="predicted"/>
<dbReference type="Proteomes" id="UP001431776">
    <property type="component" value="Unassembled WGS sequence"/>
</dbReference>
<dbReference type="InterPro" id="IPR011111">
    <property type="entry name" value="Plasmid_RepB"/>
</dbReference>
<sequence>ESSTQTAPNGTEDQDVARLQREIRSMEHEFKLVQEEYGKNMLNLVVVIGYLRSLLDNAAVVRYLSQAEPTMLAEFQKIMDQAEMKATG</sequence>
<evidence type="ECO:0000256" key="1">
    <source>
        <dbReference type="SAM" id="Coils"/>
    </source>
</evidence>
<protein>
    <submittedName>
        <fullName evidence="3">Plasmid partitioning protein RepB C-terminal domain-containing protein</fullName>
    </submittedName>
</protein>
<keyword evidence="1" id="KW-0175">Coiled coil</keyword>
<organism evidence="3 4">
    <name type="scientific">Anaerobaca lacustris</name>
    <dbReference type="NCBI Taxonomy" id="3044600"/>
    <lineage>
        <taxon>Bacteria</taxon>
        <taxon>Pseudomonadati</taxon>
        <taxon>Planctomycetota</taxon>
        <taxon>Phycisphaerae</taxon>
        <taxon>Sedimentisphaerales</taxon>
        <taxon>Anaerobacaceae</taxon>
        <taxon>Anaerobaca</taxon>
    </lineage>
</organism>